<evidence type="ECO:0000313" key="2">
    <source>
        <dbReference type="EMBL" id="KAJ7767892.1"/>
    </source>
</evidence>
<sequence>MAGARGPSREGARRWNAPDGDSASSAIERSNERRKILVQIDAECANVDAIRERDGASRLDLALHEEAKGNARANAPGRPCRGCGGRWTRWMRGSTAGGVVRASAGDACWFRNSRWGDIAGADESGVDGRAKSRAWQESDASTPVDGNLITGAPCAASRGNSSLRAGTESIEGQRQDSGGRERWLSEGANSRYL</sequence>
<comment type="caution">
    <text evidence="2">The sequence shown here is derived from an EMBL/GenBank/DDBJ whole genome shotgun (WGS) entry which is preliminary data.</text>
</comment>
<keyword evidence="3" id="KW-1185">Reference proteome</keyword>
<feature type="compositionally biased region" description="Basic and acidic residues" evidence="1">
    <location>
        <begin position="126"/>
        <end position="136"/>
    </location>
</feature>
<dbReference type="EMBL" id="JARJLG010000029">
    <property type="protein sequence ID" value="KAJ7767892.1"/>
    <property type="molecule type" value="Genomic_DNA"/>
</dbReference>
<reference evidence="2" key="1">
    <citation type="submission" date="2023-03" db="EMBL/GenBank/DDBJ databases">
        <title>Massive genome expansion in bonnet fungi (Mycena s.s.) driven by repeated elements and novel gene families across ecological guilds.</title>
        <authorList>
            <consortium name="Lawrence Berkeley National Laboratory"/>
            <person name="Harder C.B."/>
            <person name="Miyauchi S."/>
            <person name="Viragh M."/>
            <person name="Kuo A."/>
            <person name="Thoen E."/>
            <person name="Andreopoulos B."/>
            <person name="Lu D."/>
            <person name="Skrede I."/>
            <person name="Drula E."/>
            <person name="Henrissat B."/>
            <person name="Morin E."/>
            <person name="Kohler A."/>
            <person name="Barry K."/>
            <person name="LaButti K."/>
            <person name="Morin E."/>
            <person name="Salamov A."/>
            <person name="Lipzen A."/>
            <person name="Mereny Z."/>
            <person name="Hegedus B."/>
            <person name="Baldrian P."/>
            <person name="Stursova M."/>
            <person name="Weitz H."/>
            <person name="Taylor A."/>
            <person name="Grigoriev I.V."/>
            <person name="Nagy L.G."/>
            <person name="Martin F."/>
            <person name="Kauserud H."/>
        </authorList>
    </citation>
    <scope>NUCLEOTIDE SEQUENCE</scope>
    <source>
        <strain evidence="2">CBHHK188m</strain>
    </source>
</reference>
<name>A0AAD7JPV1_9AGAR</name>
<evidence type="ECO:0000313" key="3">
    <source>
        <dbReference type="Proteomes" id="UP001215280"/>
    </source>
</evidence>
<feature type="region of interest" description="Disordered" evidence="1">
    <location>
        <begin position="1"/>
        <end position="30"/>
    </location>
</feature>
<organism evidence="2 3">
    <name type="scientific">Mycena maculata</name>
    <dbReference type="NCBI Taxonomy" id="230809"/>
    <lineage>
        <taxon>Eukaryota</taxon>
        <taxon>Fungi</taxon>
        <taxon>Dikarya</taxon>
        <taxon>Basidiomycota</taxon>
        <taxon>Agaricomycotina</taxon>
        <taxon>Agaricomycetes</taxon>
        <taxon>Agaricomycetidae</taxon>
        <taxon>Agaricales</taxon>
        <taxon>Marasmiineae</taxon>
        <taxon>Mycenaceae</taxon>
        <taxon>Mycena</taxon>
    </lineage>
</organism>
<proteinExistence type="predicted"/>
<dbReference type="AlphaFoldDB" id="A0AAD7JPV1"/>
<dbReference type="Proteomes" id="UP001215280">
    <property type="component" value="Unassembled WGS sequence"/>
</dbReference>
<evidence type="ECO:0000256" key="1">
    <source>
        <dbReference type="SAM" id="MobiDB-lite"/>
    </source>
</evidence>
<accession>A0AAD7JPV1</accession>
<feature type="compositionally biased region" description="Basic and acidic residues" evidence="1">
    <location>
        <begin position="171"/>
        <end position="184"/>
    </location>
</feature>
<gene>
    <name evidence="2" type="ORF">DFH07DRAFT_769418</name>
</gene>
<feature type="region of interest" description="Disordered" evidence="1">
    <location>
        <begin position="125"/>
        <end position="193"/>
    </location>
</feature>
<feature type="compositionally biased region" description="Polar residues" evidence="1">
    <location>
        <begin position="158"/>
        <end position="170"/>
    </location>
</feature>
<protein>
    <submittedName>
        <fullName evidence="2">Uncharacterized protein</fullName>
    </submittedName>
</protein>